<reference evidence="1" key="2">
    <citation type="submission" date="2020-11" db="EMBL/GenBank/DDBJ databases">
        <authorList>
            <person name="McCartney M.A."/>
            <person name="Auch B."/>
            <person name="Kono T."/>
            <person name="Mallez S."/>
            <person name="Becker A."/>
            <person name="Gohl D.M."/>
            <person name="Silverstein K.A.T."/>
            <person name="Koren S."/>
            <person name="Bechman K.B."/>
            <person name="Herman A."/>
            <person name="Abrahante J.E."/>
            <person name="Garbe J."/>
        </authorList>
    </citation>
    <scope>NUCLEOTIDE SEQUENCE</scope>
    <source>
        <strain evidence="1">Duluth1</strain>
        <tissue evidence="1">Whole animal</tissue>
    </source>
</reference>
<dbReference type="EMBL" id="JAIWYP010000006">
    <property type="protein sequence ID" value="KAH3807993.1"/>
    <property type="molecule type" value="Genomic_DNA"/>
</dbReference>
<proteinExistence type="predicted"/>
<organism evidence="1 2">
    <name type="scientific">Dreissena polymorpha</name>
    <name type="common">Zebra mussel</name>
    <name type="synonym">Mytilus polymorpha</name>
    <dbReference type="NCBI Taxonomy" id="45954"/>
    <lineage>
        <taxon>Eukaryota</taxon>
        <taxon>Metazoa</taxon>
        <taxon>Spiralia</taxon>
        <taxon>Lophotrochozoa</taxon>
        <taxon>Mollusca</taxon>
        <taxon>Bivalvia</taxon>
        <taxon>Autobranchia</taxon>
        <taxon>Heteroconchia</taxon>
        <taxon>Euheterodonta</taxon>
        <taxon>Imparidentia</taxon>
        <taxon>Neoheterodontei</taxon>
        <taxon>Myida</taxon>
        <taxon>Dreissenoidea</taxon>
        <taxon>Dreissenidae</taxon>
        <taxon>Dreissena</taxon>
    </lineage>
</organism>
<dbReference type="AlphaFoldDB" id="A0A9D4JGM1"/>
<name>A0A9D4JGM1_DREPO</name>
<protein>
    <submittedName>
        <fullName evidence="1">Uncharacterized protein</fullName>
    </submittedName>
</protein>
<gene>
    <name evidence="1" type="ORF">DPMN_136341</name>
</gene>
<evidence type="ECO:0000313" key="1">
    <source>
        <dbReference type="EMBL" id="KAH3807993.1"/>
    </source>
</evidence>
<keyword evidence="2" id="KW-1185">Reference proteome</keyword>
<evidence type="ECO:0000313" key="2">
    <source>
        <dbReference type="Proteomes" id="UP000828390"/>
    </source>
</evidence>
<dbReference type="Proteomes" id="UP000828390">
    <property type="component" value="Unassembled WGS sequence"/>
</dbReference>
<reference evidence="1" key="1">
    <citation type="journal article" date="2019" name="bioRxiv">
        <title>The Genome of the Zebra Mussel, Dreissena polymorpha: A Resource for Invasive Species Research.</title>
        <authorList>
            <person name="McCartney M.A."/>
            <person name="Auch B."/>
            <person name="Kono T."/>
            <person name="Mallez S."/>
            <person name="Zhang Y."/>
            <person name="Obille A."/>
            <person name="Becker A."/>
            <person name="Abrahante J.E."/>
            <person name="Garbe J."/>
            <person name="Badalamenti J.P."/>
            <person name="Herman A."/>
            <person name="Mangelson H."/>
            <person name="Liachko I."/>
            <person name="Sullivan S."/>
            <person name="Sone E.D."/>
            <person name="Koren S."/>
            <person name="Silverstein K.A.T."/>
            <person name="Beckman K.B."/>
            <person name="Gohl D.M."/>
        </authorList>
    </citation>
    <scope>NUCLEOTIDE SEQUENCE</scope>
    <source>
        <strain evidence="1">Duluth1</strain>
        <tissue evidence="1">Whole animal</tissue>
    </source>
</reference>
<accession>A0A9D4JGM1</accession>
<comment type="caution">
    <text evidence="1">The sequence shown here is derived from an EMBL/GenBank/DDBJ whole genome shotgun (WGS) entry which is preliminary data.</text>
</comment>
<sequence>MSNETTTTSQINVKPGQTVVTWQWVLDVEQNENKSVYQSNLLADTGSETEVPRELQYKVETGHDMETRVKRLSVE</sequence>